<reference evidence="1 2" key="1">
    <citation type="submission" date="2016-10" db="EMBL/GenBank/DDBJ databases">
        <authorList>
            <person name="de Groot N.N."/>
        </authorList>
    </citation>
    <scope>NUCLEOTIDE SEQUENCE [LARGE SCALE GENOMIC DNA]</scope>
    <source>
        <strain evidence="1 2">CGMCC 1.9157</strain>
    </source>
</reference>
<keyword evidence="2" id="KW-1185">Reference proteome</keyword>
<evidence type="ECO:0000313" key="2">
    <source>
        <dbReference type="Proteomes" id="UP000199236"/>
    </source>
</evidence>
<dbReference type="EMBL" id="FOVR01000010">
    <property type="protein sequence ID" value="SFO65102.1"/>
    <property type="molecule type" value="Genomic_DNA"/>
</dbReference>
<organism evidence="1 2">
    <name type="scientific">Cohaesibacter marisflavi</name>
    <dbReference type="NCBI Taxonomy" id="655353"/>
    <lineage>
        <taxon>Bacteria</taxon>
        <taxon>Pseudomonadati</taxon>
        <taxon>Pseudomonadota</taxon>
        <taxon>Alphaproteobacteria</taxon>
        <taxon>Hyphomicrobiales</taxon>
        <taxon>Cohaesibacteraceae</taxon>
    </lineage>
</organism>
<dbReference type="STRING" id="655353.SAMN04488056_11038"/>
<name>A0A1I5IXA3_9HYPH</name>
<gene>
    <name evidence="1" type="ORF">SAMN04488056_11038</name>
</gene>
<sequence length="103" mass="12112">MGAADEWLPRKASVLPYKTRLTDRLVFLFLTIWQQKPSLWTAICFANRWQIDFCTFLHVIWKALANAICRFSQNTYPDIIFVASVFLVFRNSLLTLTFLDYLS</sequence>
<dbReference type="AlphaFoldDB" id="A0A1I5IXA3"/>
<protein>
    <submittedName>
        <fullName evidence="1">Uncharacterized protein</fullName>
    </submittedName>
</protein>
<proteinExistence type="predicted"/>
<evidence type="ECO:0000313" key="1">
    <source>
        <dbReference type="EMBL" id="SFO65102.1"/>
    </source>
</evidence>
<dbReference type="Proteomes" id="UP000199236">
    <property type="component" value="Unassembled WGS sequence"/>
</dbReference>
<accession>A0A1I5IXA3</accession>